<evidence type="ECO:0000313" key="2">
    <source>
        <dbReference type="Proteomes" id="UP000019678"/>
    </source>
</evidence>
<keyword evidence="2" id="KW-1185">Reference proteome</keyword>
<dbReference type="EMBL" id="ASRX01000013">
    <property type="protein sequence ID" value="EYF07057.1"/>
    <property type="molecule type" value="Genomic_DNA"/>
</dbReference>
<dbReference type="Proteomes" id="UP000019678">
    <property type="component" value="Unassembled WGS sequence"/>
</dbReference>
<accession>A0A017TDV0</accession>
<comment type="caution">
    <text evidence="1">The sequence shown here is derived from an EMBL/GenBank/DDBJ whole genome shotgun (WGS) entry which is preliminary data.</text>
</comment>
<organism evidence="1 2">
    <name type="scientific">Chondromyces apiculatus DSM 436</name>
    <dbReference type="NCBI Taxonomy" id="1192034"/>
    <lineage>
        <taxon>Bacteria</taxon>
        <taxon>Pseudomonadati</taxon>
        <taxon>Myxococcota</taxon>
        <taxon>Polyangia</taxon>
        <taxon>Polyangiales</taxon>
        <taxon>Polyangiaceae</taxon>
        <taxon>Chondromyces</taxon>
    </lineage>
</organism>
<name>A0A017TDV0_9BACT</name>
<dbReference type="STRING" id="1192034.CAP_1316"/>
<sequence length="201" mass="21674">MGLLKQITRNLKAGTRLLDARASEVEAALEARHAHRVMSVAGFVIRVMGHEHASSGDLGLDKLADQVRLTLPVAWLQALMPSHSDVRALVKRVLPAAGVPLDVARSALEAWDWALVHSPRFGGPPGAPEAEQEEFRARLVRVRDYLAGQGLTPASDDALARQVLVATIYHTPGTQLEIPFLLGRTQAGTLCVRTYVEAGAP</sequence>
<proteinExistence type="predicted"/>
<evidence type="ECO:0000313" key="1">
    <source>
        <dbReference type="EMBL" id="EYF07057.1"/>
    </source>
</evidence>
<dbReference type="AlphaFoldDB" id="A0A017TDV0"/>
<protein>
    <submittedName>
        <fullName evidence="1">Uncharacterized protein</fullName>
    </submittedName>
</protein>
<reference evidence="1 2" key="1">
    <citation type="submission" date="2013-05" db="EMBL/GenBank/DDBJ databases">
        <title>Genome assembly of Chondromyces apiculatus DSM 436.</title>
        <authorList>
            <person name="Sharma G."/>
            <person name="Khatri I."/>
            <person name="Kaur C."/>
            <person name="Mayilraj S."/>
            <person name="Subramanian S."/>
        </authorList>
    </citation>
    <scope>NUCLEOTIDE SEQUENCE [LARGE SCALE GENOMIC DNA]</scope>
    <source>
        <strain evidence="1 2">DSM 436</strain>
    </source>
</reference>
<gene>
    <name evidence="1" type="ORF">CAP_1316</name>
</gene>